<comment type="caution">
    <text evidence="1">The sequence shown here is derived from an EMBL/GenBank/DDBJ whole genome shotgun (WGS) entry which is preliminary data.</text>
</comment>
<protein>
    <submittedName>
        <fullName evidence="1">Uncharacterized protein</fullName>
    </submittedName>
</protein>
<name>A0A2P7TYS7_9NEIS</name>
<organism evidence="1 2">
    <name type="scientific">Neisseria iguanae</name>
    <dbReference type="NCBI Taxonomy" id="90242"/>
    <lineage>
        <taxon>Bacteria</taxon>
        <taxon>Pseudomonadati</taxon>
        <taxon>Pseudomonadota</taxon>
        <taxon>Betaproteobacteria</taxon>
        <taxon>Neisseriales</taxon>
        <taxon>Neisseriaceae</taxon>
        <taxon>Neisseria</taxon>
    </lineage>
</organism>
<dbReference type="AlphaFoldDB" id="A0A2P7TYS7"/>
<proteinExistence type="predicted"/>
<evidence type="ECO:0000313" key="2">
    <source>
        <dbReference type="Proteomes" id="UP000241868"/>
    </source>
</evidence>
<accession>A0A2P7TYS7</accession>
<dbReference type="EMBL" id="PXYY01000067">
    <property type="protein sequence ID" value="PSJ79855.1"/>
    <property type="molecule type" value="Genomic_DNA"/>
</dbReference>
<gene>
    <name evidence="1" type="ORF">C7N83_09780</name>
</gene>
<evidence type="ECO:0000313" key="1">
    <source>
        <dbReference type="EMBL" id="PSJ79855.1"/>
    </source>
</evidence>
<reference evidence="1 2" key="1">
    <citation type="submission" date="2018-03" db="EMBL/GenBank/DDBJ databases">
        <title>Neisseria weixii sp. nov., isolated from the intestinal contents of Tibetan Plateau pika (Ochotona curzoniae) in Yushu, Qinghai Province, China.</title>
        <authorList>
            <person name="Gui Z."/>
        </authorList>
    </citation>
    <scope>NUCLEOTIDE SEQUENCE [LARGE SCALE GENOMIC DNA]</scope>
    <source>
        <strain evidence="1 2">ATCC 51483</strain>
    </source>
</reference>
<keyword evidence="2" id="KW-1185">Reference proteome</keyword>
<dbReference type="Proteomes" id="UP000241868">
    <property type="component" value="Unassembled WGS sequence"/>
</dbReference>
<sequence>MMSNRQSQLYQKYKQPNLIAKDAGHGLCIDKAYDSPQVREFVLSPRIRRISVVAVKKRKN</sequence>